<dbReference type="EMBL" id="BLLF01001475">
    <property type="protein sequence ID" value="GFH19508.1"/>
    <property type="molecule type" value="Genomic_DNA"/>
</dbReference>
<evidence type="ECO:0000313" key="2">
    <source>
        <dbReference type="Proteomes" id="UP000485058"/>
    </source>
</evidence>
<organism evidence="1 2">
    <name type="scientific">Haematococcus lacustris</name>
    <name type="common">Green alga</name>
    <name type="synonym">Haematococcus pluvialis</name>
    <dbReference type="NCBI Taxonomy" id="44745"/>
    <lineage>
        <taxon>Eukaryota</taxon>
        <taxon>Viridiplantae</taxon>
        <taxon>Chlorophyta</taxon>
        <taxon>core chlorophytes</taxon>
        <taxon>Chlorophyceae</taxon>
        <taxon>CS clade</taxon>
        <taxon>Chlamydomonadales</taxon>
        <taxon>Haematococcaceae</taxon>
        <taxon>Haematococcus</taxon>
    </lineage>
</organism>
<evidence type="ECO:0000313" key="1">
    <source>
        <dbReference type="EMBL" id="GFH19508.1"/>
    </source>
</evidence>
<feature type="non-terminal residue" evidence="1">
    <location>
        <position position="134"/>
    </location>
</feature>
<dbReference type="AlphaFoldDB" id="A0A699ZLT6"/>
<gene>
    <name evidence="1" type="ORF">HaLaN_16463</name>
</gene>
<name>A0A699ZLT6_HAELA</name>
<sequence length="134" mass="14589">MDGRELLQGTDFKREEALHQEVVACCCYRLLGQALQADCRLDRPMNRALLERSLAVVKRSGGGALTFSPLAPGDPSLHHDHAGSLLGFLATVFSVHPTLWLAPDEAFAGSEAQRHVEGLISRSVMHDAMKVSPE</sequence>
<accession>A0A699ZLT6</accession>
<comment type="caution">
    <text evidence="1">The sequence shown here is derived from an EMBL/GenBank/DDBJ whole genome shotgun (WGS) entry which is preliminary data.</text>
</comment>
<proteinExistence type="predicted"/>
<reference evidence="1 2" key="1">
    <citation type="submission" date="2020-02" db="EMBL/GenBank/DDBJ databases">
        <title>Draft genome sequence of Haematococcus lacustris strain NIES-144.</title>
        <authorList>
            <person name="Morimoto D."/>
            <person name="Nakagawa S."/>
            <person name="Yoshida T."/>
            <person name="Sawayama S."/>
        </authorList>
    </citation>
    <scope>NUCLEOTIDE SEQUENCE [LARGE SCALE GENOMIC DNA]</scope>
    <source>
        <strain evidence="1 2">NIES-144</strain>
    </source>
</reference>
<protein>
    <submittedName>
        <fullName evidence="1">Uncharacterized protein</fullName>
    </submittedName>
</protein>
<keyword evidence="2" id="KW-1185">Reference proteome</keyword>
<dbReference type="Proteomes" id="UP000485058">
    <property type="component" value="Unassembled WGS sequence"/>
</dbReference>